<evidence type="ECO:0000256" key="2">
    <source>
        <dbReference type="ARBA" id="ARBA00022552"/>
    </source>
</evidence>
<dbReference type="InterPro" id="IPR000241">
    <property type="entry name" value="RlmKL-like_Mtase"/>
</dbReference>
<dbReference type="Pfam" id="PF02926">
    <property type="entry name" value="THUMP"/>
    <property type="match status" value="1"/>
</dbReference>
<keyword evidence="2" id="KW-0698">rRNA processing</keyword>
<dbReference type="AlphaFoldDB" id="A0A5C5WF44"/>
<evidence type="ECO:0000256" key="5">
    <source>
        <dbReference type="ARBA" id="ARBA00022691"/>
    </source>
</evidence>
<accession>A0A5C5WF44</accession>
<keyword evidence="10" id="KW-1185">Reference proteome</keyword>
<dbReference type="InterPro" id="IPR019614">
    <property type="entry name" value="SAM-dep_methyl-trfase"/>
</dbReference>
<dbReference type="SUPFAM" id="SSF53335">
    <property type="entry name" value="S-adenosyl-L-methionine-dependent methyltransferases"/>
    <property type="match status" value="2"/>
</dbReference>
<feature type="region of interest" description="Disordered" evidence="7">
    <location>
        <begin position="398"/>
        <end position="418"/>
    </location>
</feature>
<dbReference type="InterPro" id="IPR004114">
    <property type="entry name" value="THUMP_dom"/>
</dbReference>
<evidence type="ECO:0000259" key="8">
    <source>
        <dbReference type="PROSITE" id="PS51165"/>
    </source>
</evidence>
<dbReference type="PANTHER" id="PTHR47313">
    <property type="entry name" value="RIBOSOMAL RNA LARGE SUBUNIT METHYLTRANSFERASE K/L"/>
    <property type="match status" value="1"/>
</dbReference>
<dbReference type="RefSeq" id="WP_146570943.1">
    <property type="nucleotide sequence ID" value="NZ_SJPH01000001.1"/>
</dbReference>
<evidence type="ECO:0000256" key="1">
    <source>
        <dbReference type="ARBA" id="ARBA00022490"/>
    </source>
</evidence>
<name>A0A5C5WF44_9BACT</name>
<gene>
    <name evidence="9" type="primary">rlmL</name>
    <name evidence="9" type="ORF">Pla111_04580</name>
</gene>
<dbReference type="PROSITE" id="PS01261">
    <property type="entry name" value="UPF0020"/>
    <property type="match status" value="1"/>
</dbReference>
<dbReference type="Pfam" id="PF22020">
    <property type="entry name" value="RlmL_1st"/>
    <property type="match status" value="1"/>
</dbReference>
<dbReference type="Pfam" id="PF01170">
    <property type="entry name" value="UPF0020"/>
    <property type="match status" value="1"/>
</dbReference>
<dbReference type="EMBL" id="SJPH01000001">
    <property type="protein sequence ID" value="TWT48683.1"/>
    <property type="molecule type" value="Genomic_DNA"/>
</dbReference>
<dbReference type="GO" id="GO:0005737">
    <property type="term" value="C:cytoplasm"/>
    <property type="evidence" value="ECO:0007669"/>
    <property type="project" value="InterPro"/>
</dbReference>
<reference evidence="9 10" key="1">
    <citation type="submission" date="2019-02" db="EMBL/GenBank/DDBJ databases">
        <title>Deep-cultivation of Planctomycetes and their phenomic and genomic characterization uncovers novel biology.</title>
        <authorList>
            <person name="Wiegand S."/>
            <person name="Jogler M."/>
            <person name="Boedeker C."/>
            <person name="Pinto D."/>
            <person name="Vollmers J."/>
            <person name="Rivas-Marin E."/>
            <person name="Kohn T."/>
            <person name="Peeters S.H."/>
            <person name="Heuer A."/>
            <person name="Rast P."/>
            <person name="Oberbeckmann S."/>
            <person name="Bunk B."/>
            <person name="Jeske O."/>
            <person name="Meyerdierks A."/>
            <person name="Storesund J.E."/>
            <person name="Kallscheuer N."/>
            <person name="Luecker S."/>
            <person name="Lage O.M."/>
            <person name="Pohl T."/>
            <person name="Merkel B.J."/>
            <person name="Hornburger P."/>
            <person name="Mueller R.-W."/>
            <person name="Bruemmer F."/>
            <person name="Labrenz M."/>
            <person name="Spormann A.M."/>
            <person name="Op Den Camp H."/>
            <person name="Overmann J."/>
            <person name="Amann R."/>
            <person name="Jetten M.S.M."/>
            <person name="Mascher T."/>
            <person name="Medema M.H."/>
            <person name="Devos D.P."/>
            <person name="Kaster A.-K."/>
            <person name="Ovreas L."/>
            <person name="Rohde M."/>
            <person name="Galperin M.Y."/>
            <person name="Jogler C."/>
        </authorList>
    </citation>
    <scope>NUCLEOTIDE SEQUENCE [LARGE SCALE GENOMIC DNA]</scope>
    <source>
        <strain evidence="9 10">Pla111</strain>
    </source>
</reference>
<feature type="compositionally biased region" description="Low complexity" evidence="7">
    <location>
        <begin position="398"/>
        <end position="408"/>
    </location>
</feature>
<dbReference type="InterPro" id="IPR054170">
    <property type="entry name" value="RlmL_1st"/>
</dbReference>
<proteinExistence type="predicted"/>
<evidence type="ECO:0000256" key="6">
    <source>
        <dbReference type="PROSITE-ProRule" id="PRU00529"/>
    </source>
</evidence>
<keyword evidence="3 9" id="KW-0489">Methyltransferase</keyword>
<comment type="caution">
    <text evidence="9">The sequence shown here is derived from an EMBL/GenBank/DDBJ whole genome shotgun (WGS) entry which is preliminary data.</text>
</comment>
<dbReference type="GO" id="GO:0003723">
    <property type="term" value="F:RNA binding"/>
    <property type="evidence" value="ECO:0007669"/>
    <property type="project" value="UniProtKB-UniRule"/>
</dbReference>
<keyword evidence="6" id="KW-0694">RNA-binding</keyword>
<dbReference type="Gene3D" id="3.30.750.80">
    <property type="entry name" value="RNA methyltransferase domain (HRMD) like"/>
    <property type="match status" value="1"/>
</dbReference>
<dbReference type="Proteomes" id="UP000318995">
    <property type="component" value="Unassembled WGS sequence"/>
</dbReference>
<dbReference type="PANTHER" id="PTHR47313:SF1">
    <property type="entry name" value="RIBOSOMAL RNA LARGE SUBUNIT METHYLTRANSFERASE K_L"/>
    <property type="match status" value="1"/>
</dbReference>
<dbReference type="InterPro" id="IPR029063">
    <property type="entry name" value="SAM-dependent_MTases_sf"/>
</dbReference>
<dbReference type="InterPro" id="IPR017244">
    <property type="entry name" value="23SrRNA_methyltr_KL"/>
</dbReference>
<evidence type="ECO:0000256" key="4">
    <source>
        <dbReference type="ARBA" id="ARBA00022679"/>
    </source>
</evidence>
<organism evidence="9 10">
    <name type="scientific">Botrimarina hoheduenensis</name>
    <dbReference type="NCBI Taxonomy" id="2528000"/>
    <lineage>
        <taxon>Bacteria</taxon>
        <taxon>Pseudomonadati</taxon>
        <taxon>Planctomycetota</taxon>
        <taxon>Planctomycetia</taxon>
        <taxon>Pirellulales</taxon>
        <taxon>Lacipirellulaceae</taxon>
        <taxon>Botrimarina</taxon>
    </lineage>
</organism>
<dbReference type="SMART" id="SM00981">
    <property type="entry name" value="THUMP"/>
    <property type="match status" value="1"/>
</dbReference>
<feature type="domain" description="THUMP" evidence="8">
    <location>
        <begin position="45"/>
        <end position="155"/>
    </location>
</feature>
<keyword evidence="4 9" id="KW-0808">Transferase</keyword>
<dbReference type="GO" id="GO:0070043">
    <property type="term" value="F:rRNA (guanine-N7-)-methyltransferase activity"/>
    <property type="evidence" value="ECO:0007669"/>
    <property type="project" value="TreeGrafter"/>
</dbReference>
<sequence length="742" mass="83713">MAQHELIATATFGLETLVRHEVQALGYEARVAQPGRVRFRGGDEAVRETNVWLRYAERVLIVVAEGPATDFGQLFDLARAAPVGDWVPADGAFPVRGRSHKSQLSSVPACQRIVKKALVEALREAHGVQELPETGPEFTFEIALLDDHALLLLDTTGIGLHKRGYRRLVGEAPLRETLAAAMVDLSRWTPDRPFWDPFCGSGTIAIEAALRGRNLAPGLNRWFACEAWPRLAGDAWRQLRDTARARAQPTLPERILATDISEEALSLARYHAQAAGVADDIHFQRRAFEDLSSKRDYGCLVTNPPYGERLGEREAIESLYRTMPGVLRRLRSWSHYLLSARDDFERLVGQRADKRRKLYNGRLECTLYQFHGPRPPRPGAIAASAEATPAIGPVAEEPAATAAPLPRAEAPPPEKPAQAFGGLRPEAERQAREFANRLAARARHLRRWPTKRGITCYRLYERDIPEVPLVVDRYEDALHLTEYERPHERTPAEHADWLDLMARTAAKTLEVDRSLVFLKRRERQRGDTQHTRVADERCYRIVNEGGLRFRVNLSDYVDTGLFLDHRITRDKVRQEAAGKRFLNLFAYTGSFTVYAAAGGALETTTVDLSANYLDWAEANLRLNGFQPSATHEIVRADCREFVAALPNEPLFDLAVVDPPTFSNSKRLDDDWETQRDAVPLLGALAPRMAPGGVVYFSTNFRRFHFDEGALAGYSVREISKQTVPEDFRNQRIHRCWRLMRET</sequence>
<dbReference type="Gene3D" id="3.40.50.150">
    <property type="entry name" value="Vaccinia Virus protein VP39"/>
    <property type="match status" value="2"/>
</dbReference>
<keyword evidence="1" id="KW-0963">Cytoplasm</keyword>
<dbReference type="PROSITE" id="PS51165">
    <property type="entry name" value="THUMP"/>
    <property type="match status" value="1"/>
</dbReference>
<dbReference type="Pfam" id="PF10672">
    <property type="entry name" value="Methyltrans_SAM"/>
    <property type="match status" value="1"/>
</dbReference>
<keyword evidence="5" id="KW-0949">S-adenosyl-L-methionine</keyword>
<evidence type="ECO:0000313" key="10">
    <source>
        <dbReference type="Proteomes" id="UP000318995"/>
    </source>
</evidence>
<evidence type="ECO:0000256" key="7">
    <source>
        <dbReference type="SAM" id="MobiDB-lite"/>
    </source>
</evidence>
<dbReference type="Gene3D" id="3.30.2130.30">
    <property type="match status" value="1"/>
</dbReference>
<dbReference type="OrthoDB" id="9809404at2"/>
<dbReference type="CDD" id="cd11715">
    <property type="entry name" value="THUMP_AdoMetMT"/>
    <property type="match status" value="1"/>
</dbReference>
<dbReference type="NCBIfam" id="NF008748">
    <property type="entry name" value="PRK11783.1"/>
    <property type="match status" value="1"/>
</dbReference>
<evidence type="ECO:0000313" key="9">
    <source>
        <dbReference type="EMBL" id="TWT48683.1"/>
    </source>
</evidence>
<dbReference type="PIRSF" id="PIRSF037618">
    <property type="entry name" value="RNA_Mtase_bacteria_prd"/>
    <property type="match status" value="1"/>
</dbReference>
<dbReference type="InterPro" id="IPR053943">
    <property type="entry name" value="RlmKL-like_Mtase_CS"/>
</dbReference>
<dbReference type="GO" id="GO:0008990">
    <property type="term" value="F:rRNA (guanine-N2-)-methyltransferase activity"/>
    <property type="evidence" value="ECO:0007669"/>
    <property type="project" value="InterPro"/>
</dbReference>
<protein>
    <submittedName>
        <fullName evidence="9">Ribosomal RNA large subunit methyltransferase K/L</fullName>
    </submittedName>
</protein>
<dbReference type="CDD" id="cd02440">
    <property type="entry name" value="AdoMet_MTases"/>
    <property type="match status" value="1"/>
</dbReference>
<evidence type="ECO:0000256" key="3">
    <source>
        <dbReference type="ARBA" id="ARBA00022603"/>
    </source>
</evidence>